<evidence type="ECO:0000313" key="2">
    <source>
        <dbReference type="Proteomes" id="UP000228596"/>
    </source>
</evidence>
<dbReference type="EMBL" id="PEZV01000015">
    <property type="protein sequence ID" value="PIT97372.1"/>
    <property type="molecule type" value="Genomic_DNA"/>
</dbReference>
<dbReference type="AlphaFoldDB" id="A0A2M6WX41"/>
<evidence type="ECO:0000313" key="1">
    <source>
        <dbReference type="EMBL" id="PIT97372.1"/>
    </source>
</evidence>
<dbReference type="Proteomes" id="UP000228596">
    <property type="component" value="Unassembled WGS sequence"/>
</dbReference>
<comment type="caution">
    <text evidence="1">The sequence shown here is derived from an EMBL/GenBank/DDBJ whole genome shotgun (WGS) entry which is preliminary data.</text>
</comment>
<protein>
    <submittedName>
        <fullName evidence="1">Uncharacterized protein</fullName>
    </submittedName>
</protein>
<sequence length="136" mass="14969">MMYAVVVGGRDNKRVEELIERLREYLIFVVDFVDEEMLLSAIGQLPELRSEEKIAAIITPPGASDEDIKRQCQAVHSSLGDLIPLIVIADGVGPERKISSASAVRPRSFDPSELARLAYTMLSNGFRVHSPVVPHG</sequence>
<accession>A0A2M6WX41</accession>
<name>A0A2M6WX41_9BACT</name>
<reference evidence="2" key="1">
    <citation type="submission" date="2017-09" db="EMBL/GenBank/DDBJ databases">
        <title>Depth-based differentiation of microbial function through sediment-hosted aquifers and enrichment of novel symbionts in the deep terrestrial subsurface.</title>
        <authorList>
            <person name="Probst A.J."/>
            <person name="Ladd B."/>
            <person name="Jarett J.K."/>
            <person name="Geller-Mcgrath D.E."/>
            <person name="Sieber C.M.K."/>
            <person name="Emerson J.B."/>
            <person name="Anantharaman K."/>
            <person name="Thomas B.C."/>
            <person name="Malmstrom R."/>
            <person name="Stieglmeier M."/>
            <person name="Klingl A."/>
            <person name="Woyke T."/>
            <person name="Ryan C.M."/>
            <person name="Banfield J.F."/>
        </authorList>
    </citation>
    <scope>NUCLEOTIDE SEQUENCE [LARGE SCALE GENOMIC DNA]</scope>
</reference>
<proteinExistence type="predicted"/>
<gene>
    <name evidence="1" type="ORF">COT77_01775</name>
</gene>
<organism evidence="1 2">
    <name type="scientific">Candidatus Berkelbacteria bacterium CG10_big_fil_rev_8_21_14_0_10_41_12</name>
    <dbReference type="NCBI Taxonomy" id="1974513"/>
    <lineage>
        <taxon>Bacteria</taxon>
        <taxon>Candidatus Berkelbacteria</taxon>
    </lineage>
</organism>